<organism evidence="1 2">
    <name type="scientific">Hungatella hathewayi</name>
    <dbReference type="NCBI Taxonomy" id="154046"/>
    <lineage>
        <taxon>Bacteria</taxon>
        <taxon>Bacillati</taxon>
        <taxon>Bacillota</taxon>
        <taxon>Clostridia</taxon>
        <taxon>Lachnospirales</taxon>
        <taxon>Lachnospiraceae</taxon>
        <taxon>Hungatella</taxon>
    </lineage>
</organism>
<gene>
    <name evidence="1" type="ORF">ERS852407_05750</name>
</gene>
<dbReference type="AlphaFoldDB" id="A0A174MM16"/>
<dbReference type="RefSeq" id="WP_055660402.1">
    <property type="nucleotide sequence ID" value="NZ_CABIXC010000027.1"/>
</dbReference>
<reference evidence="1 2" key="1">
    <citation type="submission" date="2015-09" db="EMBL/GenBank/DDBJ databases">
        <authorList>
            <consortium name="Pathogen Informatics"/>
        </authorList>
    </citation>
    <scope>NUCLEOTIDE SEQUENCE [LARGE SCALE GENOMIC DNA]</scope>
    <source>
        <strain evidence="1 2">2789STDY5608850</strain>
    </source>
</reference>
<evidence type="ECO:0000313" key="2">
    <source>
        <dbReference type="Proteomes" id="UP000095651"/>
    </source>
</evidence>
<accession>A0A174MM16</accession>
<protein>
    <submittedName>
        <fullName evidence="1">Uncharacterized protein</fullName>
    </submittedName>
</protein>
<name>A0A174MM16_9FIRM</name>
<dbReference type="EMBL" id="CYZE01000027">
    <property type="protein sequence ID" value="CUP37452.1"/>
    <property type="molecule type" value="Genomic_DNA"/>
</dbReference>
<proteinExistence type="predicted"/>
<evidence type="ECO:0000313" key="1">
    <source>
        <dbReference type="EMBL" id="CUP37452.1"/>
    </source>
</evidence>
<dbReference type="Proteomes" id="UP000095651">
    <property type="component" value="Unassembled WGS sequence"/>
</dbReference>
<sequence>MKYQLNEYGFITNYLVSGRKETDFSSSAADKNQLACEKMMRSEAADHDPVMPAGPIVLGALSALGLPWEYEYTYGSWFVDRSSFYPLLTRVELHAATILNAREEMEAEVWLWSYAAVDLWVNGEFMGGIETPVYKPISRKIMKLPLKKGDNTIYIRLVNLGVRDTRTLFGIQIPGQEREMLSVTLPDAEKAALCSQAADWLSGIMIREKTMVFPAPAPEGSRLIYDARPVDFTEYRNRYSGITLRGETELALAPDKPYLKIVVTVSDQTLSRSFERQELLTIQKGENADPEENKRRVFERIAGVKQIPRGDSESFSMYPILARFASGRVDPEDEREIYKSFDQIESRRDCSDFLTCAIVRFMKLYPMNEAMAARCKEVMINYRYWMDEAGSDGMCFWSENHSLMFFVSAYVAGDIYPEELFIRSGKTGQEMKETARQRIRDWMVQTEREGFDEFHSGGYTPITFAAILNVVDFCDGELSALAWKAADRLLKDLAVQTFQGVSISPMGRVYREVLYPYKQDIQCLINLIDPEAPDQFSEWIIFLATSKYRLPEGLKEVMYSPASLVYEESNARICVEKQEDYMLTSVESPRRDGRVRKWENISEQPDADTGSFSYVKSLNECFHGTTQFEPGVYGYQQHMWYAALDPAAVVFVNHPGGSCESCTTRPGYWFGNGIMPALKQVKEVLCAIYRIPETHPIPFTHVYWPSSRFSYEIIEETWLAGSAGGGYVALWCSDPFTAYDDLMFHCEYRVKSRDAAYVCICGSRKDYGSLEEFLLACKERKPAYDREKGRLRAGNEEITYKKYENMTQYI</sequence>